<name>A0A5B6WF65_9ROSI</name>
<dbReference type="GO" id="GO:0032259">
    <property type="term" value="P:methylation"/>
    <property type="evidence" value="ECO:0007669"/>
    <property type="project" value="UniProtKB-KW"/>
</dbReference>
<dbReference type="GO" id="GO:0008168">
    <property type="term" value="F:methyltransferase activity"/>
    <property type="evidence" value="ECO:0007669"/>
    <property type="project" value="UniProtKB-KW"/>
</dbReference>
<comment type="caution">
    <text evidence="1">The sequence shown here is derived from an EMBL/GenBank/DDBJ whole genome shotgun (WGS) entry which is preliminary data.</text>
</comment>
<keyword evidence="2" id="KW-1185">Reference proteome</keyword>
<evidence type="ECO:0000313" key="2">
    <source>
        <dbReference type="Proteomes" id="UP000325315"/>
    </source>
</evidence>
<organism evidence="1 2">
    <name type="scientific">Gossypium australe</name>
    <dbReference type="NCBI Taxonomy" id="47621"/>
    <lineage>
        <taxon>Eukaryota</taxon>
        <taxon>Viridiplantae</taxon>
        <taxon>Streptophyta</taxon>
        <taxon>Embryophyta</taxon>
        <taxon>Tracheophyta</taxon>
        <taxon>Spermatophyta</taxon>
        <taxon>Magnoliopsida</taxon>
        <taxon>eudicotyledons</taxon>
        <taxon>Gunneridae</taxon>
        <taxon>Pentapetalae</taxon>
        <taxon>rosids</taxon>
        <taxon>malvids</taxon>
        <taxon>Malvales</taxon>
        <taxon>Malvaceae</taxon>
        <taxon>Malvoideae</taxon>
        <taxon>Gossypium</taxon>
    </lineage>
</organism>
<keyword evidence="1" id="KW-0489">Methyltransferase</keyword>
<accession>A0A5B6WF65</accession>
<dbReference type="OrthoDB" id="10475481at2759"/>
<protein>
    <submittedName>
        <fullName evidence="1">Histone-lysine N-methyltransferase, H3 lysine-9 specific SUVH6-like</fullName>
    </submittedName>
</protein>
<sequence>MNKLYDCVVDIELVYVNLISAARFGLNGPHERVVPFGPRMGPRPNRIVISFLSARPWGAAKVPAETVHIASTPKFKRRRVSAVRDFLPRCGRVSASNFGLARQIAADHSSEECHEPSCGTEAVMGLVEPKWANGPIGAKSMGNAD</sequence>
<dbReference type="AlphaFoldDB" id="A0A5B6WF65"/>
<evidence type="ECO:0000313" key="1">
    <source>
        <dbReference type="EMBL" id="KAA3479845.1"/>
    </source>
</evidence>
<reference evidence="2" key="1">
    <citation type="journal article" date="2019" name="Plant Biotechnol. J.">
        <title>Genome sequencing of the Australian wild diploid species Gossypium australe highlights disease resistance and delayed gland morphogenesis.</title>
        <authorList>
            <person name="Cai Y."/>
            <person name="Cai X."/>
            <person name="Wang Q."/>
            <person name="Wang P."/>
            <person name="Zhang Y."/>
            <person name="Cai C."/>
            <person name="Xu Y."/>
            <person name="Wang K."/>
            <person name="Zhou Z."/>
            <person name="Wang C."/>
            <person name="Geng S."/>
            <person name="Li B."/>
            <person name="Dong Q."/>
            <person name="Hou Y."/>
            <person name="Wang H."/>
            <person name="Ai P."/>
            <person name="Liu Z."/>
            <person name="Yi F."/>
            <person name="Sun M."/>
            <person name="An G."/>
            <person name="Cheng J."/>
            <person name="Zhang Y."/>
            <person name="Shi Q."/>
            <person name="Xie Y."/>
            <person name="Shi X."/>
            <person name="Chang Y."/>
            <person name="Huang F."/>
            <person name="Chen Y."/>
            <person name="Hong S."/>
            <person name="Mi L."/>
            <person name="Sun Q."/>
            <person name="Zhang L."/>
            <person name="Zhou B."/>
            <person name="Peng R."/>
            <person name="Zhang X."/>
            <person name="Liu F."/>
        </authorList>
    </citation>
    <scope>NUCLEOTIDE SEQUENCE [LARGE SCALE GENOMIC DNA]</scope>
    <source>
        <strain evidence="2">cv. PA1801</strain>
    </source>
</reference>
<proteinExistence type="predicted"/>
<keyword evidence="1" id="KW-0808">Transferase</keyword>
<dbReference type="Proteomes" id="UP000325315">
    <property type="component" value="Unassembled WGS sequence"/>
</dbReference>
<dbReference type="EMBL" id="SMMG02000003">
    <property type="protein sequence ID" value="KAA3479845.1"/>
    <property type="molecule type" value="Genomic_DNA"/>
</dbReference>
<gene>
    <name evidence="1" type="ORF">EPI10_020326</name>
</gene>